<dbReference type="RefSeq" id="XP_012939845.1">
    <property type="nucleotide sequence ID" value="XM_013084391.2"/>
</dbReference>
<evidence type="ECO:0000259" key="11">
    <source>
        <dbReference type="PROSITE" id="PS51030"/>
    </source>
</evidence>
<keyword evidence="13" id="KW-1185">Reference proteome</keyword>
<keyword evidence="8 14" id="KW-0675">Receptor</keyword>
<evidence type="ECO:0000256" key="7">
    <source>
        <dbReference type="ARBA" id="ARBA00023163"/>
    </source>
</evidence>
<feature type="region of interest" description="Disordered" evidence="10">
    <location>
        <begin position="107"/>
        <end position="167"/>
    </location>
</feature>
<dbReference type="PROSITE" id="PS51843">
    <property type="entry name" value="NR_LBD"/>
    <property type="match status" value="1"/>
</dbReference>
<dbReference type="PANTHER" id="PTHR45805:SF2">
    <property type="entry name" value="NUCLEAR HORMONE RECEPTOR HR3-RELATED"/>
    <property type="match status" value="1"/>
</dbReference>
<gene>
    <name evidence="14" type="primary">LOC101845250</name>
</gene>
<keyword evidence="3" id="KW-0863">Zinc-finger</keyword>
<feature type="compositionally biased region" description="Polar residues" evidence="10">
    <location>
        <begin position="53"/>
        <end position="63"/>
    </location>
</feature>
<evidence type="ECO:0000256" key="2">
    <source>
        <dbReference type="ARBA" id="ARBA00022723"/>
    </source>
</evidence>
<dbReference type="PANTHER" id="PTHR45805">
    <property type="entry name" value="NUCLEAR HORMONE RECEPTOR HR3-RELATED"/>
    <property type="match status" value="1"/>
</dbReference>
<dbReference type="Pfam" id="PF00105">
    <property type="entry name" value="zf-C4"/>
    <property type="match status" value="1"/>
</dbReference>
<dbReference type="PRINTS" id="PR00546">
    <property type="entry name" value="THYROIDHORMR"/>
</dbReference>
<feature type="domain" description="NR LBD" evidence="12">
    <location>
        <begin position="389"/>
        <end position="635"/>
    </location>
</feature>
<dbReference type="PROSITE" id="PS51030">
    <property type="entry name" value="NUCLEAR_REC_DBD_2"/>
    <property type="match status" value="1"/>
</dbReference>
<evidence type="ECO:0000313" key="14">
    <source>
        <dbReference type="RefSeq" id="XP_012939845.1"/>
    </source>
</evidence>
<keyword evidence="4" id="KW-0862">Zinc</keyword>
<proteinExistence type="predicted"/>
<sequence length="639" mass="69997">MTHKCANEEKCEITPFTRNSCQYCRLKKCFEVGMSREASRLGRRPKRLKEVSGEQTRTHTTNLPIAPYPSPQELYRLRMAELQKLLQANGTFKSELMQAFLSAAQQSFREHSKSGGGSSSSHSSHHHNVSAPSSSITSGGGGGITAPVSTPSLPQDVNLNPDPSMLGSKSFGMGLDLPNVGSPSSMQAPSPFPDLSMADFSPLTPGGTNLNTSDIFDNKMFIGQGANMNGNTVFSPSTQPLNDNMPSPLNMPPLDNLDPCSPSTFMAFNTNQMASPDSSSSANKEPAVNNNLNNNAGTSTSMYGLGGAAPDNMSRLNINTNLMSPMSPLLSPTAIKQEVDSNIANANILIKEEPIEEGLELINTPENMAEVKRIMGEVREPPSTDRLLLIDQVTDAIIDAHMATTVGTRAKVNEAFDRISTDKGCPDMPDISSLTVSVSLIWQKFLSSMVPEISKVVKFGKKLPGFVEVGQEDQIRLIKQGSFEVMLVRHSILVDPINETMLDPSLSVASPRQVIKSLPMGQFLDEFFMIARHIHPLNLSDGELAMLGAILLICPGRNNLTNVLAIRTIQQLYQQALFRLMKHTHKDYEERFQNLMSLVPLFQKVNSDHSKFLNSIKMKSPAEFDQQFPALHKEVFQDC</sequence>
<dbReference type="InterPro" id="IPR001728">
    <property type="entry name" value="ThyrH_rcpt"/>
</dbReference>
<comment type="subcellular location">
    <subcellularLocation>
        <location evidence="1">Nucleus</location>
    </subcellularLocation>
</comment>
<keyword evidence="9" id="KW-0539">Nucleus</keyword>
<evidence type="ECO:0000256" key="8">
    <source>
        <dbReference type="ARBA" id="ARBA00023170"/>
    </source>
</evidence>
<evidence type="ECO:0000256" key="4">
    <source>
        <dbReference type="ARBA" id="ARBA00022833"/>
    </source>
</evidence>
<evidence type="ECO:0000313" key="13">
    <source>
        <dbReference type="Proteomes" id="UP000694888"/>
    </source>
</evidence>
<dbReference type="InterPro" id="IPR013088">
    <property type="entry name" value="Znf_NHR/GATA"/>
</dbReference>
<dbReference type="SMART" id="SM00430">
    <property type="entry name" value="HOLI"/>
    <property type="match status" value="1"/>
</dbReference>
<dbReference type="SUPFAM" id="SSF57716">
    <property type="entry name" value="Glucocorticoid receptor-like (DNA-binding domain)"/>
    <property type="match status" value="1"/>
</dbReference>
<feature type="domain" description="Nuclear receptor" evidence="11">
    <location>
        <begin position="1"/>
        <end position="41"/>
    </location>
</feature>
<dbReference type="GeneID" id="101845250"/>
<keyword evidence="5" id="KW-0805">Transcription regulation</keyword>
<dbReference type="Pfam" id="PF00104">
    <property type="entry name" value="Hormone_recep"/>
    <property type="match status" value="1"/>
</dbReference>
<evidence type="ECO:0000256" key="6">
    <source>
        <dbReference type="ARBA" id="ARBA00023125"/>
    </source>
</evidence>
<evidence type="ECO:0000256" key="1">
    <source>
        <dbReference type="ARBA" id="ARBA00004123"/>
    </source>
</evidence>
<reference evidence="14" key="1">
    <citation type="submission" date="2025-08" db="UniProtKB">
        <authorList>
            <consortium name="RefSeq"/>
        </authorList>
    </citation>
    <scope>IDENTIFICATION</scope>
</reference>
<dbReference type="Proteomes" id="UP000694888">
    <property type="component" value="Unplaced"/>
</dbReference>
<dbReference type="SUPFAM" id="SSF48508">
    <property type="entry name" value="Nuclear receptor ligand-binding domain"/>
    <property type="match status" value="1"/>
</dbReference>
<feature type="region of interest" description="Disordered" evidence="10">
    <location>
        <begin position="40"/>
        <end position="67"/>
    </location>
</feature>
<protein>
    <submittedName>
        <fullName evidence="14">Nuclear receptor subfamily 1 group D member 1</fullName>
    </submittedName>
</protein>
<dbReference type="InterPro" id="IPR035500">
    <property type="entry name" value="NHR-like_dom_sf"/>
</dbReference>
<evidence type="ECO:0000256" key="10">
    <source>
        <dbReference type="SAM" id="MobiDB-lite"/>
    </source>
</evidence>
<dbReference type="InterPro" id="IPR000536">
    <property type="entry name" value="Nucl_hrmn_rcpt_lig-bd"/>
</dbReference>
<keyword evidence="2" id="KW-0479">Metal-binding</keyword>
<dbReference type="SMART" id="SM00399">
    <property type="entry name" value="ZnF_C4"/>
    <property type="match status" value="1"/>
</dbReference>
<dbReference type="Gene3D" id="3.30.50.10">
    <property type="entry name" value="Erythroid Transcription Factor GATA-1, subunit A"/>
    <property type="match status" value="1"/>
</dbReference>
<evidence type="ECO:0000256" key="3">
    <source>
        <dbReference type="ARBA" id="ARBA00022771"/>
    </source>
</evidence>
<accession>A0ABM1A330</accession>
<evidence type="ECO:0000259" key="12">
    <source>
        <dbReference type="PROSITE" id="PS51843"/>
    </source>
</evidence>
<evidence type="ECO:0000256" key="5">
    <source>
        <dbReference type="ARBA" id="ARBA00023015"/>
    </source>
</evidence>
<dbReference type="CDD" id="cd06929">
    <property type="entry name" value="NR_LBD_F1"/>
    <property type="match status" value="1"/>
</dbReference>
<keyword evidence="7" id="KW-0804">Transcription</keyword>
<dbReference type="Gene3D" id="1.10.565.10">
    <property type="entry name" value="Retinoid X Receptor"/>
    <property type="match status" value="1"/>
</dbReference>
<dbReference type="InterPro" id="IPR001628">
    <property type="entry name" value="Znf_hrmn_rcpt"/>
</dbReference>
<keyword evidence="6" id="KW-0238">DNA-binding</keyword>
<name>A0ABM1A330_APLCA</name>
<organism evidence="13 14">
    <name type="scientific">Aplysia californica</name>
    <name type="common">California sea hare</name>
    <dbReference type="NCBI Taxonomy" id="6500"/>
    <lineage>
        <taxon>Eukaryota</taxon>
        <taxon>Metazoa</taxon>
        <taxon>Spiralia</taxon>
        <taxon>Lophotrochozoa</taxon>
        <taxon>Mollusca</taxon>
        <taxon>Gastropoda</taxon>
        <taxon>Heterobranchia</taxon>
        <taxon>Euthyneura</taxon>
        <taxon>Tectipleura</taxon>
        <taxon>Aplysiida</taxon>
        <taxon>Aplysioidea</taxon>
        <taxon>Aplysiidae</taxon>
        <taxon>Aplysia</taxon>
    </lineage>
</organism>
<evidence type="ECO:0000256" key="9">
    <source>
        <dbReference type="ARBA" id="ARBA00023242"/>
    </source>
</evidence>